<comment type="caution">
    <text evidence="1">The sequence shown here is derived from an EMBL/GenBank/DDBJ whole genome shotgun (WGS) entry which is preliminary data.</text>
</comment>
<name>A0AAE0DZQ3_9ROSI</name>
<dbReference type="Proteomes" id="UP001281410">
    <property type="component" value="Unassembled WGS sequence"/>
</dbReference>
<proteinExistence type="predicted"/>
<reference evidence="1" key="1">
    <citation type="journal article" date="2023" name="Plant J.">
        <title>Genome sequences and population genomics provide insights into the demographic history, inbreeding, and mutation load of two 'living fossil' tree species of Dipteronia.</title>
        <authorList>
            <person name="Feng Y."/>
            <person name="Comes H.P."/>
            <person name="Chen J."/>
            <person name="Zhu S."/>
            <person name="Lu R."/>
            <person name="Zhang X."/>
            <person name="Li P."/>
            <person name="Qiu J."/>
            <person name="Olsen K.M."/>
            <person name="Qiu Y."/>
        </authorList>
    </citation>
    <scope>NUCLEOTIDE SEQUENCE</scope>
    <source>
        <strain evidence="1">NBL</strain>
    </source>
</reference>
<evidence type="ECO:0000313" key="2">
    <source>
        <dbReference type="Proteomes" id="UP001281410"/>
    </source>
</evidence>
<organism evidence="1 2">
    <name type="scientific">Dipteronia sinensis</name>
    <dbReference type="NCBI Taxonomy" id="43782"/>
    <lineage>
        <taxon>Eukaryota</taxon>
        <taxon>Viridiplantae</taxon>
        <taxon>Streptophyta</taxon>
        <taxon>Embryophyta</taxon>
        <taxon>Tracheophyta</taxon>
        <taxon>Spermatophyta</taxon>
        <taxon>Magnoliopsida</taxon>
        <taxon>eudicotyledons</taxon>
        <taxon>Gunneridae</taxon>
        <taxon>Pentapetalae</taxon>
        <taxon>rosids</taxon>
        <taxon>malvids</taxon>
        <taxon>Sapindales</taxon>
        <taxon>Sapindaceae</taxon>
        <taxon>Hippocastanoideae</taxon>
        <taxon>Acereae</taxon>
        <taxon>Dipteronia</taxon>
    </lineage>
</organism>
<sequence length="121" mass="13575">MWGDRGAKRKIHAVKWEEVCKSKFSGGLGIGRVLVKNNGMLVKWIWRFGREMEALWHRVIVAKYGIQDMCLTWIWNKSLKDSFFVKAVHSLLKAGSPTAKIFTEGFSMVVGNGDGADSGQS</sequence>
<accession>A0AAE0DZQ3</accession>
<evidence type="ECO:0000313" key="1">
    <source>
        <dbReference type="EMBL" id="KAK3198953.1"/>
    </source>
</evidence>
<protein>
    <submittedName>
        <fullName evidence="1">Uncharacterized protein</fullName>
    </submittedName>
</protein>
<dbReference type="AlphaFoldDB" id="A0AAE0DZQ3"/>
<gene>
    <name evidence="1" type="ORF">Dsin_022368</name>
</gene>
<dbReference type="EMBL" id="JANJYJ010000007">
    <property type="protein sequence ID" value="KAK3198953.1"/>
    <property type="molecule type" value="Genomic_DNA"/>
</dbReference>
<keyword evidence="2" id="KW-1185">Reference proteome</keyword>